<dbReference type="GO" id="GO:0008483">
    <property type="term" value="F:transaminase activity"/>
    <property type="evidence" value="ECO:0007669"/>
    <property type="project" value="UniProtKB-KW"/>
</dbReference>
<organism evidence="5 6">
    <name type="scientific">Actimicrobium antarcticum</name>
    <dbReference type="NCBI Taxonomy" id="1051899"/>
    <lineage>
        <taxon>Bacteria</taxon>
        <taxon>Pseudomonadati</taxon>
        <taxon>Pseudomonadota</taxon>
        <taxon>Betaproteobacteria</taxon>
        <taxon>Burkholderiales</taxon>
        <taxon>Oxalobacteraceae</taxon>
        <taxon>Actimicrobium</taxon>
    </lineage>
</organism>
<comment type="caution">
    <text evidence="5">The sequence shown here is derived from an EMBL/GenBank/DDBJ whole genome shotgun (WGS) entry which is preliminary data.</text>
</comment>
<keyword evidence="5" id="KW-0032">Aminotransferase</keyword>
<dbReference type="SUPFAM" id="SSF53383">
    <property type="entry name" value="PLP-dependent transferases"/>
    <property type="match status" value="1"/>
</dbReference>
<reference evidence="6" key="1">
    <citation type="journal article" date="2019" name="Int. J. Syst. Evol. Microbiol.">
        <title>The Global Catalogue of Microorganisms (GCM) 10K type strain sequencing project: providing services to taxonomists for standard genome sequencing and annotation.</title>
        <authorList>
            <consortium name="The Broad Institute Genomics Platform"/>
            <consortium name="The Broad Institute Genome Sequencing Center for Infectious Disease"/>
            <person name="Wu L."/>
            <person name="Ma J."/>
        </authorList>
    </citation>
    <scope>NUCLEOTIDE SEQUENCE [LARGE SCALE GENOMIC DNA]</scope>
    <source>
        <strain evidence="6">JCM 16673</strain>
    </source>
</reference>
<dbReference type="EMBL" id="BAAAZE010000005">
    <property type="protein sequence ID" value="GAA4015623.1"/>
    <property type="molecule type" value="Genomic_DNA"/>
</dbReference>
<dbReference type="PANTHER" id="PTHR43094">
    <property type="entry name" value="AMINOTRANSFERASE"/>
    <property type="match status" value="1"/>
</dbReference>
<dbReference type="InterPro" id="IPR015422">
    <property type="entry name" value="PyrdxlP-dep_Trfase_small"/>
</dbReference>
<sequence>MEHQWLPFTPNREFIADPKMFGSAKDAWFYDLDGRPILDAGSGLFTTPAGHCRREIADAVYAQLQELDFTPSFLRSHPKSFMLANRLAELLPAGLDKLFFVSSGSEAIDTAMKICLTYHRARKDASRTMFVSRERAYHGVNFGGVALAGMINNRRHFGGIVTGAVHMRHTWLPDNLNVTGQGLHGGRELADDLLRLIQLHGAENIAACVVEPVAGSTGVLVPPVGYLERLRELCTAHGILLVFDEVICGFGRTGENFASQTFGVTPDIITMAKAITNGAIPMAAVAVSRTVHDTIVNAAADGAIEFFHGYTWSAHPAACAAALATLDIYRDDDLFARGRAMSPILLDALGSLRELPLVAEVRGIGMLACVELKSDGAPGRRGHLFQKRLYDAGLHLKTTGDNAIVSPPFIFTAEQVAQTVQILKQTILELPQ</sequence>
<dbReference type="Gene3D" id="3.40.640.10">
    <property type="entry name" value="Type I PLP-dependent aspartate aminotransferase-like (Major domain)"/>
    <property type="match status" value="1"/>
</dbReference>
<evidence type="ECO:0000256" key="4">
    <source>
        <dbReference type="RuleBase" id="RU003560"/>
    </source>
</evidence>
<evidence type="ECO:0000256" key="3">
    <source>
        <dbReference type="ARBA" id="ARBA00022898"/>
    </source>
</evidence>
<dbReference type="PIRSF" id="PIRSF000521">
    <property type="entry name" value="Transaminase_4ab_Lys_Orn"/>
    <property type="match status" value="1"/>
</dbReference>
<dbReference type="CDD" id="cd00610">
    <property type="entry name" value="OAT_like"/>
    <property type="match status" value="1"/>
</dbReference>
<evidence type="ECO:0000256" key="2">
    <source>
        <dbReference type="ARBA" id="ARBA00008954"/>
    </source>
</evidence>
<comment type="similarity">
    <text evidence="2 4">Belongs to the class-III pyridoxal-phosphate-dependent aminotransferase family.</text>
</comment>
<dbReference type="Pfam" id="PF00202">
    <property type="entry name" value="Aminotran_3"/>
    <property type="match status" value="1"/>
</dbReference>
<evidence type="ECO:0000313" key="6">
    <source>
        <dbReference type="Proteomes" id="UP001501353"/>
    </source>
</evidence>
<dbReference type="InterPro" id="IPR015421">
    <property type="entry name" value="PyrdxlP-dep_Trfase_major"/>
</dbReference>
<dbReference type="InterPro" id="IPR049704">
    <property type="entry name" value="Aminotrans_3_PPA_site"/>
</dbReference>
<keyword evidence="6" id="KW-1185">Reference proteome</keyword>
<keyword evidence="5" id="KW-0808">Transferase</keyword>
<dbReference type="InterPro" id="IPR005814">
    <property type="entry name" value="Aminotrans_3"/>
</dbReference>
<dbReference type="Proteomes" id="UP001501353">
    <property type="component" value="Unassembled WGS sequence"/>
</dbReference>
<evidence type="ECO:0000256" key="1">
    <source>
        <dbReference type="ARBA" id="ARBA00001933"/>
    </source>
</evidence>
<gene>
    <name evidence="5" type="ORF">GCM10022212_08120</name>
</gene>
<keyword evidence="3 4" id="KW-0663">Pyridoxal phosphate</keyword>
<dbReference type="Gene3D" id="3.90.1150.10">
    <property type="entry name" value="Aspartate Aminotransferase, domain 1"/>
    <property type="match status" value="1"/>
</dbReference>
<name>A0ABP7SRV9_9BURK</name>
<accession>A0ABP7SRV9</accession>
<dbReference type="RefSeq" id="WP_344761959.1">
    <property type="nucleotide sequence ID" value="NZ_BAAAZE010000005.1"/>
</dbReference>
<dbReference type="InterPro" id="IPR015424">
    <property type="entry name" value="PyrdxlP-dep_Trfase"/>
</dbReference>
<proteinExistence type="inferred from homology"/>
<dbReference type="PROSITE" id="PS00600">
    <property type="entry name" value="AA_TRANSFER_CLASS_3"/>
    <property type="match status" value="1"/>
</dbReference>
<protein>
    <submittedName>
        <fullName evidence="5">Aspartate aminotransferase family protein</fullName>
    </submittedName>
</protein>
<dbReference type="PANTHER" id="PTHR43094:SF1">
    <property type="entry name" value="AMINOTRANSFERASE CLASS-III"/>
    <property type="match status" value="1"/>
</dbReference>
<comment type="cofactor">
    <cofactor evidence="1">
        <name>pyridoxal 5'-phosphate</name>
        <dbReference type="ChEBI" id="CHEBI:597326"/>
    </cofactor>
</comment>
<evidence type="ECO:0000313" key="5">
    <source>
        <dbReference type="EMBL" id="GAA4015623.1"/>
    </source>
</evidence>